<keyword evidence="3" id="KW-0131">Cell cycle</keyword>
<dbReference type="InterPro" id="IPR030870">
    <property type="entry name" value="ZapE"/>
</dbReference>
<dbReference type="InterPro" id="IPR027417">
    <property type="entry name" value="P-loop_NTPase"/>
</dbReference>
<comment type="similarity">
    <text evidence="3">Belongs to the AFG1 ATPase family. ZapE subfamily.</text>
</comment>
<evidence type="ECO:0000256" key="3">
    <source>
        <dbReference type="HAMAP-Rule" id="MF_01919"/>
    </source>
</evidence>
<gene>
    <name evidence="3 4" type="primary">zapE</name>
    <name evidence="4" type="ORF">OIK42_04790</name>
</gene>
<comment type="subcellular location">
    <subcellularLocation>
        <location evidence="3">Cytoplasm</location>
    </subcellularLocation>
</comment>
<dbReference type="HAMAP" id="MF_01919">
    <property type="entry name" value="ZapE"/>
    <property type="match status" value="1"/>
</dbReference>
<comment type="subunit">
    <text evidence="3">Interacts with FtsZ.</text>
</comment>
<comment type="caution">
    <text evidence="4">The sequence shown here is derived from an EMBL/GenBank/DDBJ whole genome shotgun (WGS) entry which is preliminary data.</text>
</comment>
<accession>A0ABT5KZ91</accession>
<name>A0ABT5KZ91_9ALTE</name>
<sequence>MTPWQTYQQDLKRDDFKHDPAQENAVRELQRLYEALIAQPASPSGFASKVKALFGATTPPTPIQGIYFYGGVGRGKTYLVDTFYHCLPFENKMRVHFHRFMHRVHDELKLLGGKQDPLDIIAAKLAKETRIICFDEFFVSDITDAMILGTLMQALFAQGIVLVATSNIVPDELYRNGLQRARFLPAIALINKHCNVVNVDSGVDYRLRTLEQAEIFHYPLDEQATSNLHSYFTQLAPDEGTSGESIEVNHRQLRTLRDADGVLMIEFSELCEGPRSQSDYIELSRCYHSVLVANVKQMGQGNDDVARRFIAMVDEFYERHVKLIMSAAVALEDLYTDGMLSFEFRRCLSRLQEMQSHDYLATEHLP</sequence>
<keyword evidence="1 3" id="KW-0547">Nucleotide-binding</keyword>
<keyword evidence="5" id="KW-1185">Reference proteome</keyword>
<dbReference type="PROSITE" id="PS00414">
    <property type="entry name" value="PROFILIN"/>
    <property type="match status" value="1"/>
</dbReference>
<evidence type="ECO:0000313" key="5">
    <source>
        <dbReference type="Proteomes" id="UP001218788"/>
    </source>
</evidence>
<proteinExistence type="inferred from homology"/>
<dbReference type="SUPFAM" id="SSF52540">
    <property type="entry name" value="P-loop containing nucleoside triphosphate hydrolases"/>
    <property type="match status" value="1"/>
</dbReference>
<evidence type="ECO:0000256" key="1">
    <source>
        <dbReference type="ARBA" id="ARBA00022741"/>
    </source>
</evidence>
<reference evidence="4 5" key="1">
    <citation type="submission" date="2022-10" db="EMBL/GenBank/DDBJ databases">
        <title>Alteromonas sp. chi3 Genome sequencing.</title>
        <authorList>
            <person name="Park S."/>
        </authorList>
    </citation>
    <scope>NUCLEOTIDE SEQUENCE [LARGE SCALE GENOMIC DNA]</scope>
    <source>
        <strain evidence="5">chi3</strain>
    </source>
</reference>
<dbReference type="GO" id="GO:0051301">
    <property type="term" value="P:cell division"/>
    <property type="evidence" value="ECO:0007669"/>
    <property type="project" value="UniProtKB-KW"/>
</dbReference>
<dbReference type="RefSeq" id="WP_273638798.1">
    <property type="nucleotide sequence ID" value="NZ_JAQQXP010000001.1"/>
</dbReference>
<dbReference type="PANTHER" id="PTHR12169">
    <property type="entry name" value="ATPASE N2B"/>
    <property type="match status" value="1"/>
</dbReference>
<organism evidence="4 5">
    <name type="scientific">Alteromonas gilva</name>
    <dbReference type="NCBI Taxonomy" id="2987522"/>
    <lineage>
        <taxon>Bacteria</taxon>
        <taxon>Pseudomonadati</taxon>
        <taxon>Pseudomonadota</taxon>
        <taxon>Gammaproteobacteria</taxon>
        <taxon>Alteromonadales</taxon>
        <taxon>Alteromonadaceae</taxon>
        <taxon>Alteromonas/Salinimonas group</taxon>
        <taxon>Alteromonas</taxon>
    </lineage>
</organism>
<keyword evidence="3" id="KW-0963">Cytoplasm</keyword>
<protein>
    <recommendedName>
        <fullName evidence="3">Cell division protein ZapE</fullName>
    </recommendedName>
    <alternativeName>
        <fullName evidence="3">Z ring-associated protein ZapE</fullName>
    </alternativeName>
</protein>
<evidence type="ECO:0000313" key="4">
    <source>
        <dbReference type="EMBL" id="MDC8830080.1"/>
    </source>
</evidence>
<dbReference type="EMBL" id="JAQQXP010000001">
    <property type="protein sequence ID" value="MDC8830080.1"/>
    <property type="molecule type" value="Genomic_DNA"/>
</dbReference>
<dbReference type="Pfam" id="PF03969">
    <property type="entry name" value="AFG1_ATPase"/>
    <property type="match status" value="1"/>
</dbReference>
<keyword evidence="3 4" id="KW-0132">Cell division</keyword>
<dbReference type="Gene3D" id="3.40.50.300">
    <property type="entry name" value="P-loop containing nucleotide triphosphate hydrolases"/>
    <property type="match status" value="1"/>
</dbReference>
<dbReference type="InterPro" id="IPR005654">
    <property type="entry name" value="ATPase_AFG1-like"/>
</dbReference>
<evidence type="ECO:0000256" key="2">
    <source>
        <dbReference type="ARBA" id="ARBA00022840"/>
    </source>
</evidence>
<keyword evidence="2 3" id="KW-0067">ATP-binding</keyword>
<comment type="function">
    <text evidence="3">Reduces the stability of FtsZ polymers in the presence of ATP.</text>
</comment>
<feature type="binding site" evidence="3">
    <location>
        <begin position="70"/>
        <end position="77"/>
    </location>
    <ligand>
        <name>ATP</name>
        <dbReference type="ChEBI" id="CHEBI:30616"/>
    </ligand>
</feature>
<dbReference type="Proteomes" id="UP001218788">
    <property type="component" value="Unassembled WGS sequence"/>
</dbReference>
<dbReference type="NCBIfam" id="NF040713">
    <property type="entry name" value="ZapE"/>
    <property type="match status" value="1"/>
</dbReference>
<dbReference type="InterPro" id="IPR027310">
    <property type="entry name" value="Profilin_CS"/>
</dbReference>
<dbReference type="PANTHER" id="PTHR12169:SF6">
    <property type="entry name" value="AFG1-LIKE ATPASE"/>
    <property type="match status" value="1"/>
</dbReference>
<keyword evidence="3" id="KW-0378">Hydrolase</keyword>